<sequence>MKLSLAVSLTALVAAVMAQNVPPCLAECIEEVNICHGIDIPCFCDREDFHLAMRQCMGGNDGKSGKCSEGDQKSRFRLEALQTLDFGLIVSLAALVFQTSICGPPKI</sequence>
<feature type="chain" id="PRO_5002443268" description="CFEM domain-containing protein" evidence="9">
    <location>
        <begin position="19"/>
        <end position="107"/>
    </location>
</feature>
<keyword evidence="7" id="KW-1015">Disulfide bond</keyword>
<evidence type="ECO:0000256" key="6">
    <source>
        <dbReference type="ARBA" id="ARBA00022729"/>
    </source>
</evidence>
<keyword evidence="5" id="KW-0336">GPI-anchor</keyword>
<feature type="signal peptide" evidence="9">
    <location>
        <begin position="1"/>
        <end position="18"/>
    </location>
</feature>
<evidence type="ECO:0000256" key="5">
    <source>
        <dbReference type="ARBA" id="ARBA00022622"/>
    </source>
</evidence>
<comment type="caution">
    <text evidence="11">The sequence shown here is derived from an EMBL/GenBank/DDBJ whole genome shotgun (WGS) entry which is preliminary data.</text>
</comment>
<accession>A0A0F0II03</accession>
<dbReference type="GO" id="GO:0005576">
    <property type="term" value="C:extracellular region"/>
    <property type="evidence" value="ECO:0007669"/>
    <property type="project" value="UniProtKB-SubCell"/>
</dbReference>
<evidence type="ECO:0000256" key="8">
    <source>
        <dbReference type="ARBA" id="ARBA00023288"/>
    </source>
</evidence>
<evidence type="ECO:0000256" key="9">
    <source>
        <dbReference type="SAM" id="SignalP"/>
    </source>
</evidence>
<organism evidence="11 12">
    <name type="scientific">Aspergillus parasiticus (strain ATCC 56775 / NRRL 5862 / SRRC 143 / SU-1)</name>
    <dbReference type="NCBI Taxonomy" id="1403190"/>
    <lineage>
        <taxon>Eukaryota</taxon>
        <taxon>Fungi</taxon>
        <taxon>Dikarya</taxon>
        <taxon>Ascomycota</taxon>
        <taxon>Pezizomycotina</taxon>
        <taxon>Eurotiomycetes</taxon>
        <taxon>Eurotiomycetidae</taxon>
        <taxon>Eurotiales</taxon>
        <taxon>Aspergillaceae</taxon>
        <taxon>Aspergillus</taxon>
        <taxon>Aspergillus subgen. Circumdati</taxon>
    </lineage>
</organism>
<dbReference type="EMBL" id="JZEE01000232">
    <property type="protein sequence ID" value="KJK66816.1"/>
    <property type="molecule type" value="Genomic_DNA"/>
</dbReference>
<evidence type="ECO:0000313" key="12">
    <source>
        <dbReference type="Proteomes" id="UP000033540"/>
    </source>
</evidence>
<dbReference type="AlphaFoldDB" id="A0A0F0II03"/>
<dbReference type="InterPro" id="IPR008427">
    <property type="entry name" value="Extracellular_membr_CFEM_dom"/>
</dbReference>
<dbReference type="OrthoDB" id="4491970at2759"/>
<name>A0A0F0II03_ASPPU</name>
<evidence type="ECO:0000256" key="2">
    <source>
        <dbReference type="ARBA" id="ARBA00004613"/>
    </source>
</evidence>
<evidence type="ECO:0000313" key="11">
    <source>
        <dbReference type="EMBL" id="KJK66816.1"/>
    </source>
</evidence>
<reference evidence="11 12" key="1">
    <citation type="submission" date="2015-02" db="EMBL/GenBank/DDBJ databases">
        <title>Draft genome sequence of Aspergillus parasiticus SU-1.</title>
        <authorList>
            <person name="Yu J."/>
            <person name="Fedorova N."/>
            <person name="Yin Y."/>
            <person name="Losada L."/>
            <person name="Zafar N."/>
            <person name="Taujale R."/>
            <person name="Ehrlich K.C."/>
            <person name="Bhatnagar D."/>
            <person name="Cleveland T.E."/>
            <person name="Bennett J.W."/>
            <person name="Nierman W.C."/>
        </authorList>
    </citation>
    <scope>NUCLEOTIDE SEQUENCE [LARGE SCALE GENOMIC DNA]</scope>
    <source>
        <strain evidence="12">ATCC 56775 / NRRL 5862 / SRRC 143 / SU-1</strain>
    </source>
</reference>
<keyword evidence="8" id="KW-0449">Lipoprotein</keyword>
<dbReference type="Pfam" id="PF05730">
    <property type="entry name" value="CFEM"/>
    <property type="match status" value="1"/>
</dbReference>
<gene>
    <name evidence="11" type="ORF">P875_00127827</name>
</gene>
<protein>
    <recommendedName>
        <fullName evidence="10">CFEM domain-containing protein</fullName>
    </recommendedName>
</protein>
<dbReference type="GO" id="GO:0098552">
    <property type="term" value="C:side of membrane"/>
    <property type="evidence" value="ECO:0007669"/>
    <property type="project" value="UniProtKB-KW"/>
</dbReference>
<proteinExistence type="inferred from homology"/>
<keyword evidence="4" id="KW-0964">Secreted</keyword>
<comment type="similarity">
    <text evidence="3">Belongs to the RBT5 family.</text>
</comment>
<comment type="subcellular location">
    <subcellularLocation>
        <location evidence="1">Membrane</location>
        <topology evidence="1">Lipid-anchor</topology>
        <topology evidence="1">GPI-anchor</topology>
    </subcellularLocation>
    <subcellularLocation>
        <location evidence="2">Secreted</location>
    </subcellularLocation>
</comment>
<keyword evidence="6 9" id="KW-0732">Signal</keyword>
<evidence type="ECO:0000256" key="4">
    <source>
        <dbReference type="ARBA" id="ARBA00022525"/>
    </source>
</evidence>
<keyword evidence="5" id="KW-0472">Membrane</keyword>
<evidence type="ECO:0000256" key="3">
    <source>
        <dbReference type="ARBA" id="ARBA00010031"/>
    </source>
</evidence>
<evidence type="ECO:0000256" key="1">
    <source>
        <dbReference type="ARBA" id="ARBA00004589"/>
    </source>
</evidence>
<keyword evidence="5" id="KW-0325">Glycoprotein</keyword>
<evidence type="ECO:0000259" key="10">
    <source>
        <dbReference type="Pfam" id="PF05730"/>
    </source>
</evidence>
<evidence type="ECO:0000256" key="7">
    <source>
        <dbReference type="ARBA" id="ARBA00023157"/>
    </source>
</evidence>
<dbReference type="Proteomes" id="UP000033540">
    <property type="component" value="Unassembled WGS sequence"/>
</dbReference>
<feature type="domain" description="CFEM" evidence="10">
    <location>
        <begin position="18"/>
        <end position="59"/>
    </location>
</feature>